<dbReference type="InterPro" id="IPR036388">
    <property type="entry name" value="WH-like_DNA-bd_sf"/>
</dbReference>
<feature type="domain" description="HTH gntR-type" evidence="4">
    <location>
        <begin position="14"/>
        <end position="82"/>
    </location>
</feature>
<accession>A0ABS4WNN5</accession>
<evidence type="ECO:0000256" key="3">
    <source>
        <dbReference type="ARBA" id="ARBA00023163"/>
    </source>
</evidence>
<dbReference type="PANTHER" id="PTHR44846">
    <property type="entry name" value="MANNOSYL-D-GLYCERATE TRANSPORT/METABOLISM SYSTEM REPRESSOR MNGR-RELATED"/>
    <property type="match status" value="1"/>
</dbReference>
<evidence type="ECO:0000259" key="4">
    <source>
        <dbReference type="PROSITE" id="PS50949"/>
    </source>
</evidence>
<dbReference type="PRINTS" id="PR00035">
    <property type="entry name" value="HTHGNTR"/>
</dbReference>
<dbReference type="SMART" id="SM00345">
    <property type="entry name" value="HTH_GNTR"/>
    <property type="match status" value="1"/>
</dbReference>
<dbReference type="InterPro" id="IPR028978">
    <property type="entry name" value="Chorismate_lyase_/UTRA_dom_sf"/>
</dbReference>
<dbReference type="EMBL" id="JAGIOA010000001">
    <property type="protein sequence ID" value="MBP2377818.1"/>
    <property type="molecule type" value="Genomic_DNA"/>
</dbReference>
<dbReference type="CDD" id="cd07377">
    <property type="entry name" value="WHTH_GntR"/>
    <property type="match status" value="1"/>
</dbReference>
<dbReference type="SUPFAM" id="SSF46785">
    <property type="entry name" value="Winged helix' DNA-binding domain"/>
    <property type="match status" value="1"/>
</dbReference>
<dbReference type="PROSITE" id="PS50949">
    <property type="entry name" value="HTH_GNTR"/>
    <property type="match status" value="1"/>
</dbReference>
<dbReference type="PANTHER" id="PTHR44846:SF1">
    <property type="entry name" value="MANNOSYL-D-GLYCERATE TRANSPORT_METABOLISM SYSTEM REPRESSOR MNGR-RELATED"/>
    <property type="match status" value="1"/>
</dbReference>
<name>A0ABS4WNN5_9MICO</name>
<protein>
    <submittedName>
        <fullName evidence="5">GntR family transcriptional regulator</fullName>
    </submittedName>
</protein>
<evidence type="ECO:0000256" key="2">
    <source>
        <dbReference type="ARBA" id="ARBA00023125"/>
    </source>
</evidence>
<dbReference type="SMART" id="SM00866">
    <property type="entry name" value="UTRA"/>
    <property type="match status" value="1"/>
</dbReference>
<evidence type="ECO:0000313" key="5">
    <source>
        <dbReference type="EMBL" id="MBP2377818.1"/>
    </source>
</evidence>
<comment type="caution">
    <text evidence="5">The sequence shown here is derived from an EMBL/GenBank/DDBJ whole genome shotgun (WGS) entry which is preliminary data.</text>
</comment>
<dbReference type="InterPro" id="IPR036390">
    <property type="entry name" value="WH_DNA-bd_sf"/>
</dbReference>
<dbReference type="InterPro" id="IPR050679">
    <property type="entry name" value="Bact_HTH_transcr_reg"/>
</dbReference>
<dbReference type="InterPro" id="IPR011663">
    <property type="entry name" value="UTRA"/>
</dbReference>
<reference evidence="5 6" key="1">
    <citation type="submission" date="2021-03" db="EMBL/GenBank/DDBJ databases">
        <title>Sequencing the genomes of 1000 actinobacteria strains.</title>
        <authorList>
            <person name="Klenk H.-P."/>
        </authorList>
    </citation>
    <scope>NUCLEOTIDE SEQUENCE [LARGE SCALE GENOMIC DNA]</scope>
    <source>
        <strain evidence="5 6">DSM 13468</strain>
    </source>
</reference>
<dbReference type="Pfam" id="PF00392">
    <property type="entry name" value="GntR"/>
    <property type="match status" value="1"/>
</dbReference>
<dbReference type="InterPro" id="IPR000524">
    <property type="entry name" value="Tscrpt_reg_HTH_GntR"/>
</dbReference>
<dbReference type="Proteomes" id="UP000703720">
    <property type="component" value="Unassembled WGS sequence"/>
</dbReference>
<keyword evidence="2" id="KW-0238">DNA-binding</keyword>
<dbReference type="SUPFAM" id="SSF64288">
    <property type="entry name" value="Chorismate lyase-like"/>
    <property type="match status" value="1"/>
</dbReference>
<keyword evidence="3" id="KW-0804">Transcription</keyword>
<dbReference type="Gene3D" id="1.10.10.10">
    <property type="entry name" value="Winged helix-like DNA-binding domain superfamily/Winged helix DNA-binding domain"/>
    <property type="match status" value="1"/>
</dbReference>
<dbReference type="Gene3D" id="3.40.1410.10">
    <property type="entry name" value="Chorismate lyase-like"/>
    <property type="match status" value="1"/>
</dbReference>
<dbReference type="RefSeq" id="WP_210097123.1">
    <property type="nucleotide sequence ID" value="NZ_BAAAIO010000001.1"/>
</dbReference>
<evidence type="ECO:0000256" key="1">
    <source>
        <dbReference type="ARBA" id="ARBA00023015"/>
    </source>
</evidence>
<sequence length="251" mass="28048">MRDDVMTIDRRSPVPFYSQLKSLMLADIAARGLEPGDRIPTERELCDTYDVSRTVVRQTLLELEHEGVISREKGRGTFLADRRSSAGFGGALVGTFEDIQSEEGHQHSRVIRRGIVPAPPRIADDLSLDEGAEVVEIERIREVDGVPWAFTRTHLPLDIGRPLLDVPLEDVSLFGILEREFGVTFDRARRSFVAELASQQVADALRVDLGSPILAMRSVSFDESGRAVERFAGFHRGDLSRLDVEVQHTRS</sequence>
<evidence type="ECO:0000313" key="6">
    <source>
        <dbReference type="Proteomes" id="UP000703720"/>
    </source>
</evidence>
<organism evidence="5 6">
    <name type="scientific">Microbacterium phyllosphaerae</name>
    <dbReference type="NCBI Taxonomy" id="124798"/>
    <lineage>
        <taxon>Bacteria</taxon>
        <taxon>Bacillati</taxon>
        <taxon>Actinomycetota</taxon>
        <taxon>Actinomycetes</taxon>
        <taxon>Micrococcales</taxon>
        <taxon>Microbacteriaceae</taxon>
        <taxon>Microbacterium</taxon>
    </lineage>
</organism>
<dbReference type="Pfam" id="PF07702">
    <property type="entry name" value="UTRA"/>
    <property type="match status" value="1"/>
</dbReference>
<gene>
    <name evidence="5" type="ORF">JOF42_001313</name>
</gene>
<keyword evidence="6" id="KW-1185">Reference proteome</keyword>
<keyword evidence="1" id="KW-0805">Transcription regulation</keyword>
<proteinExistence type="predicted"/>